<sequence length="162" mass="17782">MVQKLETIKGGGGSIRVGTTGTISSLMTRELDSIKFAPQMPVSSRTKPQSVPVLVPYGGTTPKRLQPRKSSDVASSSYNDHRSPEITRKNKSYATNIHRIPMLAFDSITLDRIPSGEKNNKKGSNIVEIVDIRCGNQDRAWASPITNRLKKLGFSKLSESII</sequence>
<dbReference type="KEGG" id="jre:108992029"/>
<evidence type="ECO:0000256" key="1">
    <source>
        <dbReference type="SAM" id="MobiDB-lite"/>
    </source>
</evidence>
<dbReference type="Proteomes" id="UP000235220">
    <property type="component" value="Chromosome 9"/>
</dbReference>
<evidence type="ECO:0000313" key="3">
    <source>
        <dbReference type="RefSeq" id="XP_035549848.1"/>
    </source>
</evidence>
<protein>
    <submittedName>
        <fullName evidence="3">Uncharacterized protein LOC108992029</fullName>
    </submittedName>
</protein>
<dbReference type="PANTHER" id="PTHR36405">
    <property type="entry name" value="BNAA10G09140D PROTEIN"/>
    <property type="match status" value="1"/>
</dbReference>
<dbReference type="FunCoup" id="A0A6P9F1M3">
    <property type="interactions" value="1267"/>
</dbReference>
<dbReference type="RefSeq" id="XP_035549848.1">
    <property type="nucleotide sequence ID" value="XM_035693955.1"/>
</dbReference>
<dbReference type="GeneID" id="108992029"/>
<proteinExistence type="predicted"/>
<evidence type="ECO:0000313" key="2">
    <source>
        <dbReference type="Proteomes" id="UP000235220"/>
    </source>
</evidence>
<dbReference type="OrthoDB" id="670923at2759"/>
<name>A0A6P9F1M3_JUGRE</name>
<accession>A0A6P9F1M3</accession>
<dbReference type="Gramene" id="Jr09_15100_p1">
    <property type="protein sequence ID" value="cds.Jr09_15100_p1"/>
    <property type="gene ID" value="Jr09_15100"/>
</dbReference>
<gene>
    <name evidence="3" type="primary">LOC108992029</name>
</gene>
<feature type="region of interest" description="Disordered" evidence="1">
    <location>
        <begin position="40"/>
        <end position="90"/>
    </location>
</feature>
<keyword evidence="2" id="KW-1185">Reference proteome</keyword>
<feature type="compositionally biased region" description="Basic and acidic residues" evidence="1">
    <location>
        <begin position="79"/>
        <end position="88"/>
    </location>
</feature>
<dbReference type="PANTHER" id="PTHR36405:SF1">
    <property type="entry name" value="OS07G0520600 PROTEIN"/>
    <property type="match status" value="1"/>
</dbReference>
<dbReference type="AlphaFoldDB" id="A0A6P9F1M3"/>
<organism evidence="2 3">
    <name type="scientific">Juglans regia</name>
    <name type="common">English walnut</name>
    <dbReference type="NCBI Taxonomy" id="51240"/>
    <lineage>
        <taxon>Eukaryota</taxon>
        <taxon>Viridiplantae</taxon>
        <taxon>Streptophyta</taxon>
        <taxon>Embryophyta</taxon>
        <taxon>Tracheophyta</taxon>
        <taxon>Spermatophyta</taxon>
        <taxon>Magnoliopsida</taxon>
        <taxon>eudicotyledons</taxon>
        <taxon>Gunneridae</taxon>
        <taxon>Pentapetalae</taxon>
        <taxon>rosids</taxon>
        <taxon>fabids</taxon>
        <taxon>Fagales</taxon>
        <taxon>Juglandaceae</taxon>
        <taxon>Juglans</taxon>
    </lineage>
</organism>
<reference evidence="3" key="1">
    <citation type="submission" date="2025-08" db="UniProtKB">
        <authorList>
            <consortium name="RefSeq"/>
        </authorList>
    </citation>
    <scope>IDENTIFICATION</scope>
    <source>
        <tissue evidence="3">Leaves</tissue>
    </source>
</reference>